<dbReference type="RefSeq" id="WP_007403961.1">
    <property type="nucleotide sequence ID" value="NZ_BBJS01000049.1"/>
</dbReference>
<dbReference type="AlphaFoldDB" id="A0A0C9NFE7"/>
<keyword evidence="2" id="KW-0732">Signal</keyword>
<evidence type="ECO:0000256" key="1">
    <source>
        <dbReference type="SAM" id="MobiDB-lite"/>
    </source>
</evidence>
<name>A0A0C9NFE7_SPHPI</name>
<protein>
    <submittedName>
        <fullName evidence="3">DNA, contig: SP649</fullName>
    </submittedName>
</protein>
<dbReference type="EMBL" id="BBJS01000049">
    <property type="protein sequence ID" value="GAN14977.1"/>
    <property type="molecule type" value="Genomic_DNA"/>
</dbReference>
<evidence type="ECO:0000313" key="3">
    <source>
        <dbReference type="EMBL" id="GAN14977.1"/>
    </source>
</evidence>
<sequence length="130" mass="14061">MKRRAILMAVGLTAPTMAPAQFVRPGPPAEAIKSFSQNPDRRGSAWRDSAAPFIGSETRKIERGIRAGEKSGDITAEEARAFRRELAGIRSVQWRSGAPGAMPSGAVEVRARLDALRSMVHARRVRGGKP</sequence>
<evidence type="ECO:0000313" key="4">
    <source>
        <dbReference type="Proteomes" id="UP000032025"/>
    </source>
</evidence>
<feature type="signal peptide" evidence="2">
    <location>
        <begin position="1"/>
        <end position="20"/>
    </location>
</feature>
<feature type="chain" id="PRO_5002200117" evidence="2">
    <location>
        <begin position="21"/>
        <end position="130"/>
    </location>
</feature>
<dbReference type="GeneID" id="78526066"/>
<organism evidence="3 4">
    <name type="scientific">Sphingomonas paucimobilis NBRC 13935</name>
    <dbReference type="NCBI Taxonomy" id="1219050"/>
    <lineage>
        <taxon>Bacteria</taxon>
        <taxon>Pseudomonadati</taxon>
        <taxon>Pseudomonadota</taxon>
        <taxon>Alphaproteobacteria</taxon>
        <taxon>Sphingomonadales</taxon>
        <taxon>Sphingomonadaceae</taxon>
        <taxon>Sphingomonas</taxon>
    </lineage>
</organism>
<dbReference type="Proteomes" id="UP000032025">
    <property type="component" value="Unassembled WGS sequence"/>
</dbReference>
<comment type="caution">
    <text evidence="3">The sequence shown here is derived from an EMBL/GenBank/DDBJ whole genome shotgun (WGS) entry which is preliminary data.</text>
</comment>
<evidence type="ECO:0000256" key="2">
    <source>
        <dbReference type="SAM" id="SignalP"/>
    </source>
</evidence>
<accession>A0A0C9NFE7</accession>
<keyword evidence="4" id="KW-1185">Reference proteome</keyword>
<proteinExistence type="predicted"/>
<reference evidence="3 4" key="1">
    <citation type="submission" date="2014-08" db="EMBL/GenBank/DDBJ databases">
        <title>Whole genome shotgun sequence of Sphingomonas paucimobilis NBRC 13935.</title>
        <authorList>
            <person name="Hosoyama A."/>
            <person name="Hashimoto M."/>
            <person name="Hosoyama Y."/>
            <person name="Noguchi M."/>
            <person name="Uohara A."/>
            <person name="Ohji S."/>
            <person name="Katano-Makiyama Y."/>
            <person name="Ichikawa N."/>
            <person name="Kimura A."/>
            <person name="Yamazoe A."/>
            <person name="Fujita N."/>
        </authorList>
    </citation>
    <scope>NUCLEOTIDE SEQUENCE [LARGE SCALE GENOMIC DNA]</scope>
    <source>
        <strain evidence="3 4">NBRC 13935</strain>
    </source>
</reference>
<gene>
    <name evidence="3" type="ORF">SP6_49_00110</name>
</gene>
<feature type="region of interest" description="Disordered" evidence="1">
    <location>
        <begin position="19"/>
        <end position="47"/>
    </location>
</feature>